<keyword evidence="17" id="KW-0456">Lyase</keyword>
<feature type="region of interest" description="Disordered" evidence="15">
    <location>
        <begin position="27"/>
        <end position="139"/>
    </location>
</feature>
<dbReference type="SUPFAM" id="SSF56219">
    <property type="entry name" value="DNase I-like"/>
    <property type="match status" value="1"/>
</dbReference>
<evidence type="ECO:0000256" key="8">
    <source>
        <dbReference type="ARBA" id="ARBA00022842"/>
    </source>
</evidence>
<organism evidence="17 18">
    <name type="scientific">Trichonephila clavata</name>
    <name type="common">Joro spider</name>
    <name type="synonym">Nephila clavata</name>
    <dbReference type="NCBI Taxonomy" id="2740835"/>
    <lineage>
        <taxon>Eukaryota</taxon>
        <taxon>Metazoa</taxon>
        <taxon>Ecdysozoa</taxon>
        <taxon>Arthropoda</taxon>
        <taxon>Chelicerata</taxon>
        <taxon>Arachnida</taxon>
        <taxon>Araneae</taxon>
        <taxon>Araneomorphae</taxon>
        <taxon>Entelegynae</taxon>
        <taxon>Araneoidea</taxon>
        <taxon>Nephilidae</taxon>
        <taxon>Trichonephila</taxon>
    </lineage>
</organism>
<protein>
    <recommendedName>
        <fullName evidence="14">DNA-(apurinic or apyrimidinic site) endonuclease</fullName>
        <ecNumber evidence="14">3.1.-.-</ecNumber>
    </recommendedName>
</protein>
<comment type="cofactor">
    <cofactor evidence="2">
        <name>Mn(2+)</name>
        <dbReference type="ChEBI" id="CHEBI:29035"/>
    </cofactor>
</comment>
<feature type="active site" evidence="11">
    <location>
        <position position="421"/>
    </location>
</feature>
<dbReference type="GO" id="GO:0006284">
    <property type="term" value="P:base-excision repair"/>
    <property type="evidence" value="ECO:0007669"/>
    <property type="project" value="TreeGrafter"/>
</dbReference>
<comment type="cofactor">
    <cofactor evidence="12 14">
        <name>Mg(2+)</name>
        <dbReference type="ChEBI" id="CHEBI:18420"/>
    </cofactor>
    <cofactor evidence="12 14">
        <name>Mn(2+)</name>
        <dbReference type="ChEBI" id="CHEBI:29035"/>
    </cofactor>
    <text evidence="12 14">Probably binds two magnesium or manganese ions per subunit.</text>
</comment>
<evidence type="ECO:0000256" key="10">
    <source>
        <dbReference type="ARBA" id="ARBA00023242"/>
    </source>
</evidence>
<dbReference type="Pfam" id="PF03372">
    <property type="entry name" value="Exo_endo_phos"/>
    <property type="match status" value="1"/>
</dbReference>
<feature type="active site" description="Proton acceptor" evidence="11">
    <location>
        <position position="558"/>
    </location>
</feature>
<evidence type="ECO:0000256" key="13">
    <source>
        <dbReference type="PIRSR" id="PIRSR604808-3"/>
    </source>
</evidence>
<dbReference type="NCBIfam" id="TIGR00195">
    <property type="entry name" value="exoDNase_III"/>
    <property type="match status" value="1"/>
</dbReference>
<dbReference type="GO" id="GO:0003906">
    <property type="term" value="F:DNA-(apurinic or apyrimidinic site) endonuclease activity"/>
    <property type="evidence" value="ECO:0007669"/>
    <property type="project" value="TreeGrafter"/>
</dbReference>
<dbReference type="GO" id="GO:0005634">
    <property type="term" value="C:nucleus"/>
    <property type="evidence" value="ECO:0007669"/>
    <property type="project" value="UniProtKB-SubCell"/>
</dbReference>
<feature type="binding site" evidence="12">
    <location>
        <position position="557"/>
    </location>
    <ligand>
        <name>Mg(2+)</name>
        <dbReference type="ChEBI" id="CHEBI:18420"/>
        <label>1</label>
    </ligand>
</feature>
<comment type="similarity">
    <text evidence="4 14">Belongs to the DNA repair enzymes AP/ExoA family.</text>
</comment>
<dbReference type="PANTHER" id="PTHR22748">
    <property type="entry name" value="AP ENDONUCLEASE"/>
    <property type="match status" value="1"/>
</dbReference>
<dbReference type="NCBIfam" id="TIGR00633">
    <property type="entry name" value="xth"/>
    <property type="match status" value="1"/>
</dbReference>
<dbReference type="Proteomes" id="UP000887116">
    <property type="component" value="Unassembled WGS sequence"/>
</dbReference>
<dbReference type="GO" id="GO:0008081">
    <property type="term" value="F:phosphoric diester hydrolase activity"/>
    <property type="evidence" value="ECO:0007669"/>
    <property type="project" value="TreeGrafter"/>
</dbReference>
<feature type="site" description="Important for catalytic activity" evidence="13">
    <location>
        <position position="532"/>
    </location>
</feature>
<dbReference type="PROSITE" id="PS00728">
    <property type="entry name" value="AP_NUCLEASE_F1_3"/>
    <property type="match status" value="1"/>
</dbReference>
<dbReference type="PROSITE" id="PS00727">
    <property type="entry name" value="AP_NUCLEASE_F1_2"/>
    <property type="match status" value="1"/>
</dbReference>
<dbReference type="InterPro" id="IPR005135">
    <property type="entry name" value="Endo/exonuclease/phosphatase"/>
</dbReference>
<feature type="active site" description="Proton donor/acceptor" evidence="11">
    <location>
        <position position="460"/>
    </location>
</feature>
<evidence type="ECO:0000256" key="6">
    <source>
        <dbReference type="ARBA" id="ARBA00022763"/>
    </source>
</evidence>
<dbReference type="InterPro" id="IPR020847">
    <property type="entry name" value="AP_endonuclease_F1_BS"/>
</dbReference>
<reference evidence="17" key="1">
    <citation type="submission" date="2020-07" db="EMBL/GenBank/DDBJ databases">
        <title>Multicomponent nature underlies the extraordinary mechanical properties of spider dragline silk.</title>
        <authorList>
            <person name="Kono N."/>
            <person name="Nakamura H."/>
            <person name="Mori M."/>
            <person name="Yoshida Y."/>
            <person name="Ohtoshi R."/>
            <person name="Malay A.D."/>
            <person name="Moran D.A.P."/>
            <person name="Tomita M."/>
            <person name="Numata K."/>
            <person name="Arakawa K."/>
        </authorList>
    </citation>
    <scope>NUCLEOTIDE SEQUENCE</scope>
</reference>
<keyword evidence="6 14" id="KW-0227">DNA damage</keyword>
<evidence type="ECO:0000256" key="14">
    <source>
        <dbReference type="RuleBase" id="RU362131"/>
    </source>
</evidence>
<feature type="region of interest" description="Disordered" evidence="15">
    <location>
        <begin position="239"/>
        <end position="296"/>
    </location>
</feature>
<keyword evidence="5 12" id="KW-0479">Metal-binding</keyword>
<proteinExistence type="inferred from homology"/>
<dbReference type="EMBL" id="BMAO01004662">
    <property type="protein sequence ID" value="GFQ96160.1"/>
    <property type="molecule type" value="Genomic_DNA"/>
</dbReference>
<dbReference type="Gene3D" id="3.60.10.10">
    <property type="entry name" value="Endonuclease/exonuclease/phosphatase"/>
    <property type="match status" value="1"/>
</dbReference>
<feature type="compositionally biased region" description="Basic and acidic residues" evidence="15">
    <location>
        <begin position="37"/>
        <end position="81"/>
    </location>
</feature>
<dbReference type="GO" id="GO:0016829">
    <property type="term" value="F:lyase activity"/>
    <property type="evidence" value="ECO:0007669"/>
    <property type="project" value="UniProtKB-KW"/>
</dbReference>
<dbReference type="PANTHER" id="PTHR22748:SF6">
    <property type="entry name" value="DNA-(APURINIC OR APYRIMIDINIC SITE) ENDONUCLEASE"/>
    <property type="match status" value="1"/>
</dbReference>
<dbReference type="PROSITE" id="PS51435">
    <property type="entry name" value="AP_NUCLEASE_F1_4"/>
    <property type="match status" value="1"/>
</dbReference>
<keyword evidence="8 12" id="KW-0460">Magnesium</keyword>
<keyword evidence="12" id="KW-0464">Manganese</keyword>
<dbReference type="GO" id="GO:0046872">
    <property type="term" value="F:metal ion binding"/>
    <property type="evidence" value="ECO:0007669"/>
    <property type="project" value="UniProtKB-KW"/>
</dbReference>
<dbReference type="AlphaFoldDB" id="A0A8X6G3X9"/>
<feature type="binding site" evidence="12">
    <location>
        <position position="460"/>
    </location>
    <ligand>
        <name>Mg(2+)</name>
        <dbReference type="ChEBI" id="CHEBI:18420"/>
        <label>1</label>
    </ligand>
</feature>
<keyword evidence="10" id="KW-0539">Nucleus</keyword>
<feature type="site" description="Interaction with DNA substrate" evidence="13">
    <location>
        <position position="558"/>
    </location>
</feature>
<feature type="binding site" evidence="12">
    <location>
        <position position="321"/>
    </location>
    <ligand>
        <name>Mg(2+)</name>
        <dbReference type="ChEBI" id="CHEBI:18420"/>
        <label>1</label>
    </ligand>
</feature>
<evidence type="ECO:0000256" key="7">
    <source>
        <dbReference type="ARBA" id="ARBA00022801"/>
    </source>
</evidence>
<evidence type="ECO:0000256" key="1">
    <source>
        <dbReference type="ARBA" id="ARBA00000493"/>
    </source>
</evidence>
<feature type="domain" description="Endonuclease/exonuclease/phosphatase" evidence="16">
    <location>
        <begin position="318"/>
        <end position="558"/>
    </location>
</feature>
<evidence type="ECO:0000256" key="2">
    <source>
        <dbReference type="ARBA" id="ARBA00001936"/>
    </source>
</evidence>
<evidence type="ECO:0000256" key="15">
    <source>
        <dbReference type="SAM" id="MobiDB-lite"/>
    </source>
</evidence>
<evidence type="ECO:0000256" key="12">
    <source>
        <dbReference type="PIRSR" id="PIRSR604808-2"/>
    </source>
</evidence>
<evidence type="ECO:0000256" key="4">
    <source>
        <dbReference type="ARBA" id="ARBA00007092"/>
    </source>
</evidence>
<evidence type="ECO:0000256" key="9">
    <source>
        <dbReference type="ARBA" id="ARBA00023204"/>
    </source>
</evidence>
<dbReference type="GO" id="GO:0008311">
    <property type="term" value="F:double-stranded DNA 3'-5' DNA exonuclease activity"/>
    <property type="evidence" value="ECO:0007669"/>
    <property type="project" value="UniProtKB-EC"/>
</dbReference>
<feature type="binding site" evidence="12">
    <location>
        <position position="349"/>
    </location>
    <ligand>
        <name>Mg(2+)</name>
        <dbReference type="ChEBI" id="CHEBI:18420"/>
        <label>1</label>
    </ligand>
</feature>
<dbReference type="InterPro" id="IPR004808">
    <property type="entry name" value="AP_endonuc_1"/>
</dbReference>
<dbReference type="FunFam" id="3.60.10.10:FF:000009">
    <property type="entry name" value="DNA-(apurinic or apyrimidinic site) lyase"/>
    <property type="match status" value="1"/>
</dbReference>
<evidence type="ECO:0000313" key="17">
    <source>
        <dbReference type="EMBL" id="GFQ96160.1"/>
    </source>
</evidence>
<sequence length="567" mass="63814">MAEKAVRRGRSAAVTVELNGHLNVPTKVVGKRGKRAVKTDNKSAAQVEKEIPEKEKESLAVENKDLPKKRGKKQPESKPSEVDNTSNKIVTEVQEVNDFPVKRGRKKVTKPEDTVVTNDTEQNEDIPVKKSKRAARKPAEQIAEDVALADDATFTVEQKKKKVQKTGSKIIEDNIKEKLPISGETRQLKVALKRNRSLDNMAATQVVEDNQGVEEHTVKVAVKRNKKLDKKAAVEVLESNEAMEEEPSVKTAKGPTKAKGKRAATGAKEEVSKPAKKTKENTSKSNSGKKEKIPDVTDLDFENESKTADGKAWNLKMASWNINGIRAWLEKNGMSYLHHENPDILCLQETKCSDDKLPPEVNVEGYHSYWLSGDKDGYSGVGLLSKEKPLSVQYGIGIEKHDNEGRVITAEYDQFYLVATYVPNAGRGLVRLEYRQEWDEDLRTYLKKLDEKKPVVLCGDLNVAHEEIDLANPKTNKKNAGFTKEEREGFSSLLSEGFMDTFRHLYPDEKGAYTFWTYMMNARAKNVGWRLDYFVVSKRFVNNICDSVIRKDVYGSDHCPICLFLNV</sequence>
<evidence type="ECO:0000256" key="11">
    <source>
        <dbReference type="PIRSR" id="PIRSR604808-1"/>
    </source>
</evidence>
<dbReference type="CDD" id="cd09087">
    <property type="entry name" value="Ape1-like_AP-endo"/>
    <property type="match status" value="1"/>
</dbReference>
<evidence type="ECO:0000313" key="18">
    <source>
        <dbReference type="Proteomes" id="UP000887116"/>
    </source>
</evidence>
<gene>
    <name evidence="17" type="primary">apex1</name>
    <name evidence="17" type="ORF">TNCT_245401</name>
</gene>
<feature type="binding site" evidence="12">
    <location>
        <position position="558"/>
    </location>
    <ligand>
        <name>Mg(2+)</name>
        <dbReference type="ChEBI" id="CHEBI:18420"/>
        <label>1</label>
    </ligand>
</feature>
<comment type="subcellular location">
    <subcellularLocation>
        <location evidence="3">Nucleus</location>
    </subcellularLocation>
</comment>
<dbReference type="GO" id="GO:0003677">
    <property type="term" value="F:DNA binding"/>
    <property type="evidence" value="ECO:0007669"/>
    <property type="project" value="InterPro"/>
</dbReference>
<dbReference type="EC" id="3.1.-.-" evidence="14"/>
<evidence type="ECO:0000256" key="3">
    <source>
        <dbReference type="ARBA" id="ARBA00004123"/>
    </source>
</evidence>
<dbReference type="InterPro" id="IPR020848">
    <property type="entry name" value="AP_endonuclease_F1_CS"/>
</dbReference>
<evidence type="ECO:0000259" key="16">
    <source>
        <dbReference type="Pfam" id="PF03372"/>
    </source>
</evidence>
<accession>A0A8X6G3X9</accession>
<evidence type="ECO:0000256" key="5">
    <source>
        <dbReference type="ARBA" id="ARBA00022723"/>
    </source>
</evidence>
<feature type="compositionally biased region" description="Basic and acidic residues" evidence="15">
    <location>
        <begin position="267"/>
        <end position="295"/>
    </location>
</feature>
<dbReference type="OrthoDB" id="498125at2759"/>
<dbReference type="PROSITE" id="PS00726">
    <property type="entry name" value="AP_NUCLEASE_F1_1"/>
    <property type="match status" value="1"/>
</dbReference>
<comment type="caution">
    <text evidence="17">The sequence shown here is derived from an EMBL/GenBank/DDBJ whole genome shotgun (WGS) entry which is preliminary data.</text>
</comment>
<dbReference type="InterPro" id="IPR036691">
    <property type="entry name" value="Endo/exonu/phosph_ase_sf"/>
</dbReference>
<keyword evidence="7" id="KW-0378">Hydrolase</keyword>
<name>A0A8X6G3X9_TRICU</name>
<keyword evidence="18" id="KW-1185">Reference proteome</keyword>
<feature type="binding site" evidence="12">
    <location>
        <position position="462"/>
    </location>
    <ligand>
        <name>Mg(2+)</name>
        <dbReference type="ChEBI" id="CHEBI:18420"/>
        <label>1</label>
    </ligand>
</feature>
<feature type="site" description="Transition state stabilizer" evidence="13">
    <location>
        <position position="462"/>
    </location>
</feature>
<keyword evidence="9 14" id="KW-0234">DNA repair</keyword>
<comment type="catalytic activity">
    <reaction evidence="1">
        <text>Exonucleolytic cleavage in the 3'- to 5'-direction to yield nucleoside 5'-phosphates.</text>
        <dbReference type="EC" id="3.1.11.2"/>
    </reaction>
</comment>